<dbReference type="PANTHER" id="PTHR33377">
    <property type="entry name" value="OS10G0134700 PROTEIN-RELATED"/>
    <property type="match status" value="1"/>
</dbReference>
<dbReference type="PANTHER" id="PTHR33377:SF87">
    <property type="entry name" value="NB-ARC DOMAIN-CONTAINING PROTEIN"/>
    <property type="match status" value="1"/>
</dbReference>
<organism evidence="1 2">
    <name type="scientific">Urochloa decumbens</name>
    <dbReference type="NCBI Taxonomy" id="240449"/>
    <lineage>
        <taxon>Eukaryota</taxon>
        <taxon>Viridiplantae</taxon>
        <taxon>Streptophyta</taxon>
        <taxon>Embryophyta</taxon>
        <taxon>Tracheophyta</taxon>
        <taxon>Spermatophyta</taxon>
        <taxon>Magnoliopsida</taxon>
        <taxon>Liliopsida</taxon>
        <taxon>Poales</taxon>
        <taxon>Poaceae</taxon>
        <taxon>PACMAD clade</taxon>
        <taxon>Panicoideae</taxon>
        <taxon>Panicodae</taxon>
        <taxon>Paniceae</taxon>
        <taxon>Melinidinae</taxon>
        <taxon>Urochloa</taxon>
    </lineage>
</organism>
<dbReference type="InterPro" id="IPR027417">
    <property type="entry name" value="P-loop_NTPase"/>
</dbReference>
<dbReference type="Proteomes" id="UP001497457">
    <property type="component" value="Chromosome 19rd"/>
</dbReference>
<dbReference type="AlphaFoldDB" id="A0ABC8ZPB8"/>
<accession>A0ABC8ZPB8</accession>
<evidence type="ECO:0008006" key="3">
    <source>
        <dbReference type="Google" id="ProtNLM"/>
    </source>
</evidence>
<reference evidence="2" key="1">
    <citation type="submission" date="2024-06" db="EMBL/GenBank/DDBJ databases">
        <authorList>
            <person name="Ryan C."/>
        </authorList>
    </citation>
    <scope>NUCLEOTIDE SEQUENCE [LARGE SCALE GENOMIC DNA]</scope>
</reference>
<evidence type="ECO:0000313" key="1">
    <source>
        <dbReference type="EMBL" id="CAL4961661.1"/>
    </source>
</evidence>
<evidence type="ECO:0000313" key="2">
    <source>
        <dbReference type="Proteomes" id="UP001497457"/>
    </source>
</evidence>
<keyword evidence="2" id="KW-1185">Reference proteome</keyword>
<dbReference type="SUPFAM" id="SSF52540">
    <property type="entry name" value="P-loop containing nucleoside triphosphate hydrolases"/>
    <property type="match status" value="1"/>
</dbReference>
<dbReference type="Gene3D" id="3.40.50.300">
    <property type="entry name" value="P-loop containing nucleotide triphosphate hydrolases"/>
    <property type="match status" value="1"/>
</dbReference>
<reference evidence="1 2" key="2">
    <citation type="submission" date="2024-10" db="EMBL/GenBank/DDBJ databases">
        <authorList>
            <person name="Ryan C."/>
        </authorList>
    </citation>
    <scope>NUCLEOTIDE SEQUENCE [LARGE SCALE GENOMIC DNA]</scope>
</reference>
<proteinExistence type="predicted"/>
<dbReference type="EMBL" id="OZ075129">
    <property type="protein sequence ID" value="CAL4961661.1"/>
    <property type="molecule type" value="Genomic_DNA"/>
</dbReference>
<name>A0ABC8ZPB8_9POAL</name>
<protein>
    <recommendedName>
        <fullName evidence="3">NB-ARC domain-containing protein</fullName>
    </recommendedName>
</protein>
<gene>
    <name evidence="1" type="ORF">URODEC1_LOCUS45164</name>
</gene>
<sequence length="514" mass="58450">MEALVSAVLGDLISRSISFAVDRCCHRWSKGGGIDQDAPQRLRRLLLRVQVVVEEANRRRITNQSMLRQLQLMREGLYRGYYLLSAFKISHGVMRDNKPQDREATSHPSPSFALSRFNPAKRLRRSTVSDREAELQEVLAGLERMASDMKELVVFLSCYPPLMNREPYSRHLWLENCLFGRQAEQDRIISFLLEPEAGPEHPGVLPVIGRPRVGKSTLVEHVCHDDRVRKHFSLIVFFSKCDAGDGKLLPLGDGGGVVKHRDLASSGKSLAVVELAGDVDENTWGRILCKLRGEYEVPVSKVVVTSRSDKIASFGTTQALELNLLPREAYWYYFKTIAFGSSTDAEEQPELADVCMEMAEVLDRSFLGAIQVGNLLRCNPCPHFWRRILGCFKEYNSMHLRLFGENPGDLIEKDRPVYLWTLLPKVDTALIGYRVYKVCSAQQRDDVPRVTADDLHTRSAKFQGKFEVLIWRSLIPPYYSYFMSCGVQASSSSLLCKPPRNRQIQQQQPRLKLM</sequence>